<feature type="compositionally biased region" description="Low complexity" evidence="2">
    <location>
        <begin position="82"/>
        <end position="108"/>
    </location>
</feature>
<reference evidence="3 4" key="1">
    <citation type="submission" date="2015-10" db="EMBL/GenBank/DDBJ databases">
        <title>Genome analyses suggest a sexual origin of heterokaryosis in a supposedly ancient asexual fungus.</title>
        <authorList>
            <person name="Ropars J."/>
            <person name="Sedzielewska K."/>
            <person name="Noel J."/>
            <person name="Charron P."/>
            <person name="Farinelli L."/>
            <person name="Marton T."/>
            <person name="Kruger M."/>
            <person name="Pelin A."/>
            <person name="Brachmann A."/>
            <person name="Corradi N."/>
        </authorList>
    </citation>
    <scope>NUCLEOTIDE SEQUENCE [LARGE SCALE GENOMIC DNA]</scope>
    <source>
        <strain evidence="3 4">A4</strain>
    </source>
</reference>
<sequence>MLQWEFPKDINKLCHRCGKLGCAPTACPMNNSRGRSRTRNPVAHLKERFNIGQSNKTSSVNHARQRSRSQSKERSTSRHRNNSVNNSGRNNNSSPANPNNSKAPNNSAQRPRSNERRNKDRSVSFSASERNNSNTTSSNGHKSPLIDSNSSQIQEILSILKSLQEDLANVRARVHALELADQRMSRLEERVFGHKQDDILAPDPSDSSGMLIDDHQRTPPHITQSNRPTSPISLSGPVLPLPLVPILRTTINPTPIPEFADEATINKERSEIYSFQRSLDGKMTHLDASIHKLINSISGSTSSGQADKASSD</sequence>
<dbReference type="EMBL" id="LLXI01007670">
    <property type="protein sequence ID" value="PKY62663.1"/>
    <property type="molecule type" value="Genomic_DNA"/>
</dbReference>
<dbReference type="VEuPathDB" id="FungiDB:FUN_002838"/>
<feature type="coiled-coil region" evidence="1">
    <location>
        <begin position="153"/>
        <end position="180"/>
    </location>
</feature>
<accession>A0A2I1HUZ2</accession>
<dbReference type="AlphaFoldDB" id="A0A2I1HUZ2"/>
<feature type="region of interest" description="Disordered" evidence="2">
    <location>
        <begin position="46"/>
        <end position="147"/>
    </location>
</feature>
<dbReference type="VEuPathDB" id="FungiDB:RhiirFUN_022734"/>
<dbReference type="Proteomes" id="UP000234323">
    <property type="component" value="Unassembled WGS sequence"/>
</dbReference>
<keyword evidence="1" id="KW-0175">Coiled coil</keyword>
<proteinExistence type="predicted"/>
<feature type="compositionally biased region" description="Polar residues" evidence="2">
    <location>
        <begin position="51"/>
        <end position="62"/>
    </location>
</feature>
<keyword evidence="4" id="KW-1185">Reference proteome</keyword>
<evidence type="ECO:0000256" key="1">
    <source>
        <dbReference type="SAM" id="Coils"/>
    </source>
</evidence>
<gene>
    <name evidence="3" type="ORF">RhiirA4_489546</name>
</gene>
<protein>
    <submittedName>
        <fullName evidence="3">Uncharacterized protein</fullName>
    </submittedName>
</protein>
<feature type="region of interest" description="Disordered" evidence="2">
    <location>
        <begin position="195"/>
        <end position="234"/>
    </location>
</feature>
<name>A0A2I1HUZ2_9GLOM</name>
<organism evidence="3 4">
    <name type="scientific">Rhizophagus irregularis</name>
    <dbReference type="NCBI Taxonomy" id="588596"/>
    <lineage>
        <taxon>Eukaryota</taxon>
        <taxon>Fungi</taxon>
        <taxon>Fungi incertae sedis</taxon>
        <taxon>Mucoromycota</taxon>
        <taxon>Glomeromycotina</taxon>
        <taxon>Glomeromycetes</taxon>
        <taxon>Glomerales</taxon>
        <taxon>Glomeraceae</taxon>
        <taxon>Rhizophagus</taxon>
    </lineage>
</organism>
<evidence type="ECO:0000256" key="2">
    <source>
        <dbReference type="SAM" id="MobiDB-lite"/>
    </source>
</evidence>
<evidence type="ECO:0000313" key="4">
    <source>
        <dbReference type="Proteomes" id="UP000234323"/>
    </source>
</evidence>
<comment type="caution">
    <text evidence="3">The sequence shown here is derived from an EMBL/GenBank/DDBJ whole genome shotgun (WGS) entry which is preliminary data.</text>
</comment>
<evidence type="ECO:0000313" key="3">
    <source>
        <dbReference type="EMBL" id="PKY62663.1"/>
    </source>
</evidence>
<dbReference type="VEuPathDB" id="FungiDB:RhiirA1_401611"/>
<feature type="compositionally biased region" description="Basic and acidic residues" evidence="2">
    <location>
        <begin position="112"/>
        <end position="122"/>
    </location>
</feature>